<evidence type="ECO:0000313" key="3">
    <source>
        <dbReference type="Proteomes" id="UP000523795"/>
    </source>
</evidence>
<keyword evidence="3" id="KW-1185">Reference proteome</keyword>
<dbReference type="InterPro" id="IPR011037">
    <property type="entry name" value="Pyrv_Knase-like_insert_dom_sf"/>
</dbReference>
<dbReference type="SUPFAM" id="SSF50800">
    <property type="entry name" value="PK beta-barrel domain-like"/>
    <property type="match status" value="1"/>
</dbReference>
<dbReference type="EMBL" id="JAAZSR010000329">
    <property type="protein sequence ID" value="NKX51862.1"/>
    <property type="molecule type" value="Genomic_DNA"/>
</dbReference>
<reference evidence="2 3" key="1">
    <citation type="submission" date="2020-04" db="EMBL/GenBank/DDBJ databases">
        <authorList>
            <person name="Liu S."/>
        </authorList>
    </citation>
    <scope>NUCLEOTIDE SEQUENCE [LARGE SCALE GENOMIC DNA]</scope>
    <source>
        <strain evidence="2 3">CGMCC 1.15091</strain>
    </source>
</reference>
<dbReference type="Proteomes" id="UP000523795">
    <property type="component" value="Unassembled WGS sequence"/>
</dbReference>
<dbReference type="Pfam" id="PF03473">
    <property type="entry name" value="MOSC"/>
    <property type="match status" value="1"/>
</dbReference>
<dbReference type="InterPro" id="IPR005303">
    <property type="entry name" value="MOCOS_middle"/>
</dbReference>
<proteinExistence type="predicted"/>
<evidence type="ECO:0000259" key="1">
    <source>
        <dbReference type="PROSITE" id="PS51340"/>
    </source>
</evidence>
<dbReference type="PROSITE" id="PS51340">
    <property type="entry name" value="MOSC"/>
    <property type="match status" value="1"/>
</dbReference>
<comment type="caution">
    <text evidence="2">The sequence shown here is derived from an EMBL/GenBank/DDBJ whole genome shotgun (WGS) entry which is preliminary data.</text>
</comment>
<protein>
    <submittedName>
        <fullName evidence="2">MOSC domain-containing protein</fullName>
    </submittedName>
</protein>
<sequence length="288" mass="30928">MPQNSSALSGTIDSLYYYPVKGLSPQRLDEVPLEAGRGFPHDRRYALARADGRYVPGARQPLGKREFHVLMKDERLAAVRSVYDPGTDVLQLFPASPAEGAEAGAPAALTADLSTAAGRQALVGYVAELLELPADGQPVFAEEDGLRFPDLLRTGEREMQAVSIINLASVRELGERAGVTVDPLRFRANIHLEGLEPFAERALPGPVLECGDVRLEVFQETARCAATEVNPGTAGRDLPMLKVLYEHLGHSNMGIYAYVTAGGRLATGQAVRAGGVWTPVNPSSLTRV</sequence>
<evidence type="ECO:0000313" key="2">
    <source>
        <dbReference type="EMBL" id="NKX51862.1"/>
    </source>
</evidence>
<dbReference type="Gene3D" id="2.40.33.20">
    <property type="entry name" value="PK beta-barrel domain-like"/>
    <property type="match status" value="1"/>
</dbReference>
<dbReference type="InterPro" id="IPR005302">
    <property type="entry name" value="MoCF_Sase_C"/>
</dbReference>
<accession>A0ABX1JR96</accession>
<gene>
    <name evidence="2" type="ORF">HER39_15070</name>
</gene>
<organism evidence="2 3">
    <name type="scientific">Arthrobacter deserti</name>
    <dbReference type="NCBI Taxonomy" id="1742687"/>
    <lineage>
        <taxon>Bacteria</taxon>
        <taxon>Bacillati</taxon>
        <taxon>Actinomycetota</taxon>
        <taxon>Actinomycetes</taxon>
        <taxon>Micrococcales</taxon>
        <taxon>Micrococcaceae</taxon>
        <taxon>Arthrobacter</taxon>
    </lineage>
</organism>
<feature type="domain" description="MOSC" evidence="1">
    <location>
        <begin position="132"/>
        <end position="274"/>
    </location>
</feature>
<name>A0ABX1JR96_9MICC</name>
<dbReference type="Pfam" id="PF03476">
    <property type="entry name" value="MOSC_N"/>
    <property type="match status" value="1"/>
</dbReference>